<proteinExistence type="predicted"/>
<gene>
    <name evidence="3" type="ORF">P171DRAFT_427261</name>
</gene>
<feature type="region of interest" description="Disordered" evidence="1">
    <location>
        <begin position="101"/>
        <end position="155"/>
    </location>
</feature>
<evidence type="ECO:0000313" key="3">
    <source>
        <dbReference type="EMBL" id="KAF2451018.1"/>
    </source>
</evidence>
<dbReference type="InterPro" id="IPR001810">
    <property type="entry name" value="F-box_dom"/>
</dbReference>
<keyword evidence="4" id="KW-1185">Reference proteome</keyword>
<evidence type="ECO:0000313" key="4">
    <source>
        <dbReference type="Proteomes" id="UP000799764"/>
    </source>
</evidence>
<feature type="region of interest" description="Disordered" evidence="1">
    <location>
        <begin position="216"/>
        <end position="238"/>
    </location>
</feature>
<feature type="compositionally biased region" description="Acidic residues" evidence="1">
    <location>
        <begin position="105"/>
        <end position="154"/>
    </location>
</feature>
<dbReference type="Proteomes" id="UP000799764">
    <property type="component" value="Unassembled WGS sequence"/>
</dbReference>
<dbReference type="EMBL" id="MU001493">
    <property type="protein sequence ID" value="KAF2451018.1"/>
    <property type="molecule type" value="Genomic_DNA"/>
</dbReference>
<dbReference type="AlphaFoldDB" id="A0A9P4PXB1"/>
<sequence>MGYSEVLCNICGVSFNIGRIRTPNEPRSAAWSRFGPVPSKFHVVDGADSRYIPYYSCVDGGRNSWIGECSRDAGCKFTFRKIKDEGAGVVISGRGRRRLIPKDEIIEEDDEEDGDWEPRAEDDDDDDEPLEYASDLEDDIPGETDDVEMEDAEDADRTLAVREEYRRFCIRALVARSETQLEFEQNNPEHPAWYRGNFVVEKIDEIEDDMFPLFYPGKDDETEYGTEGSASEDSASSLASGRLDHYIGGKLGYYPKQQYDVEHIAGPGCLNRAGYSGHEISVEEMRGCQVSQCLMRKSGNFEPLEDDEDFERKGAFCLSGLSDHMPSRDMNVPQVKPPRHGCERPHAENTVWDESVMEEYAMPFHPWCFEVFKRTSMLEYGTIDVGGLTSWWTEEARNNRVFEGRLSTDVSQCTEQEWGHWKGTEYLAANPLYVPRLRDILQRVVSTAPGFSPRNSAFTISQKTTPGTSNDLFARLPAELQFEVLDGLRSKDIASLRLASRAFRQLPISYFQKLLNREMPWFWEAQPTPTKPDQLPYSFWATVTAGEAEIKLRETQNAIDSLNDYVRIVSAEMPELKHVLEEALPAEIQAVLDEEQLKGEDQKPFFLPPDRTDYYLLYVLIKRHWKELRGLQNRKRIWKECKDIGLRIKRMRKKGKIGPLVQQS</sequence>
<comment type="caution">
    <text evidence="3">The sequence shown here is derived from an EMBL/GenBank/DDBJ whole genome shotgun (WGS) entry which is preliminary data.</text>
</comment>
<dbReference type="OrthoDB" id="40579at2759"/>
<dbReference type="SUPFAM" id="SSF81383">
    <property type="entry name" value="F-box domain"/>
    <property type="match status" value="1"/>
</dbReference>
<protein>
    <recommendedName>
        <fullName evidence="2">F-box domain-containing protein</fullName>
    </recommendedName>
</protein>
<evidence type="ECO:0000256" key="1">
    <source>
        <dbReference type="SAM" id="MobiDB-lite"/>
    </source>
</evidence>
<accession>A0A9P4PXB1</accession>
<reference evidence="3" key="1">
    <citation type="journal article" date="2020" name="Stud. Mycol.">
        <title>101 Dothideomycetes genomes: a test case for predicting lifestyles and emergence of pathogens.</title>
        <authorList>
            <person name="Haridas S."/>
            <person name="Albert R."/>
            <person name="Binder M."/>
            <person name="Bloem J."/>
            <person name="Labutti K."/>
            <person name="Salamov A."/>
            <person name="Andreopoulos B."/>
            <person name="Baker S."/>
            <person name="Barry K."/>
            <person name="Bills G."/>
            <person name="Bluhm B."/>
            <person name="Cannon C."/>
            <person name="Castanera R."/>
            <person name="Culley D."/>
            <person name="Daum C."/>
            <person name="Ezra D."/>
            <person name="Gonzalez J."/>
            <person name="Henrissat B."/>
            <person name="Kuo A."/>
            <person name="Liang C."/>
            <person name="Lipzen A."/>
            <person name="Lutzoni F."/>
            <person name="Magnuson J."/>
            <person name="Mondo S."/>
            <person name="Nolan M."/>
            <person name="Ohm R."/>
            <person name="Pangilinan J."/>
            <person name="Park H.-J."/>
            <person name="Ramirez L."/>
            <person name="Alfaro M."/>
            <person name="Sun H."/>
            <person name="Tritt A."/>
            <person name="Yoshinaga Y."/>
            <person name="Zwiers L.-H."/>
            <person name="Turgeon B."/>
            <person name="Goodwin S."/>
            <person name="Spatafora J."/>
            <person name="Crous P."/>
            <person name="Grigoriev I."/>
        </authorList>
    </citation>
    <scope>NUCLEOTIDE SEQUENCE</scope>
    <source>
        <strain evidence="3">CBS 690.94</strain>
    </source>
</reference>
<feature type="compositionally biased region" description="Low complexity" evidence="1">
    <location>
        <begin position="229"/>
        <end position="238"/>
    </location>
</feature>
<name>A0A9P4PXB1_9PLEO</name>
<feature type="domain" description="F-box" evidence="2">
    <location>
        <begin position="470"/>
        <end position="514"/>
    </location>
</feature>
<dbReference type="InterPro" id="IPR036047">
    <property type="entry name" value="F-box-like_dom_sf"/>
</dbReference>
<evidence type="ECO:0000259" key="2">
    <source>
        <dbReference type="PROSITE" id="PS50181"/>
    </source>
</evidence>
<dbReference type="PROSITE" id="PS50181">
    <property type="entry name" value="FBOX"/>
    <property type="match status" value="1"/>
</dbReference>
<organism evidence="3 4">
    <name type="scientific">Karstenula rhodostoma CBS 690.94</name>
    <dbReference type="NCBI Taxonomy" id="1392251"/>
    <lineage>
        <taxon>Eukaryota</taxon>
        <taxon>Fungi</taxon>
        <taxon>Dikarya</taxon>
        <taxon>Ascomycota</taxon>
        <taxon>Pezizomycotina</taxon>
        <taxon>Dothideomycetes</taxon>
        <taxon>Pleosporomycetidae</taxon>
        <taxon>Pleosporales</taxon>
        <taxon>Massarineae</taxon>
        <taxon>Didymosphaeriaceae</taxon>
        <taxon>Karstenula</taxon>
    </lineage>
</organism>